<sequence length="64" mass="7440">MHASHEDCSPNFVHPLNMHMRLKMITARTSGNCWAVLDAMVTFRLNFVSFYVWFESFTSAVQNN</sequence>
<proteinExistence type="predicted"/>
<dbReference type="EMBL" id="HG792016">
    <property type="protein sequence ID" value="CDM30398.1"/>
    <property type="molecule type" value="Genomic_DNA"/>
</dbReference>
<gene>
    <name evidence="1" type="ORF">PROQFM164_S02g000547</name>
</gene>
<organism evidence="1 2">
    <name type="scientific">Penicillium roqueforti (strain FM164)</name>
    <dbReference type="NCBI Taxonomy" id="1365484"/>
    <lineage>
        <taxon>Eukaryota</taxon>
        <taxon>Fungi</taxon>
        <taxon>Dikarya</taxon>
        <taxon>Ascomycota</taxon>
        <taxon>Pezizomycotina</taxon>
        <taxon>Eurotiomycetes</taxon>
        <taxon>Eurotiomycetidae</taxon>
        <taxon>Eurotiales</taxon>
        <taxon>Aspergillaceae</taxon>
        <taxon>Penicillium</taxon>
    </lineage>
</organism>
<evidence type="ECO:0000313" key="1">
    <source>
        <dbReference type="EMBL" id="CDM30398.1"/>
    </source>
</evidence>
<evidence type="ECO:0000313" key="2">
    <source>
        <dbReference type="Proteomes" id="UP000030686"/>
    </source>
</evidence>
<accession>W6Q1I1</accession>
<reference evidence="1" key="1">
    <citation type="journal article" date="2014" name="Nat. Commun.">
        <title>Multiple recent horizontal transfers of a large genomic region in cheese making fungi.</title>
        <authorList>
            <person name="Cheeseman K."/>
            <person name="Ropars J."/>
            <person name="Renault P."/>
            <person name="Dupont J."/>
            <person name="Gouzy J."/>
            <person name="Branca A."/>
            <person name="Abraham A.L."/>
            <person name="Ceppi M."/>
            <person name="Conseiller E."/>
            <person name="Debuchy R."/>
            <person name="Malagnac F."/>
            <person name="Goarin A."/>
            <person name="Silar P."/>
            <person name="Lacoste S."/>
            <person name="Sallet E."/>
            <person name="Bensimon A."/>
            <person name="Giraud T."/>
            <person name="Brygoo Y."/>
        </authorList>
    </citation>
    <scope>NUCLEOTIDE SEQUENCE [LARGE SCALE GENOMIC DNA]</scope>
    <source>
        <strain evidence="1">FM164</strain>
    </source>
</reference>
<dbReference type="AlphaFoldDB" id="W6Q1I1"/>
<protein>
    <submittedName>
        <fullName evidence="1">Genomic scaffold, ProqFM164S02</fullName>
    </submittedName>
</protein>
<name>W6Q1I1_PENRF</name>
<dbReference type="Proteomes" id="UP000030686">
    <property type="component" value="Unassembled WGS sequence"/>
</dbReference>
<keyword evidence="2" id="KW-1185">Reference proteome</keyword>